<keyword evidence="3" id="KW-1185">Reference proteome</keyword>
<gene>
    <name evidence="2" type="ORF">Golax_024585</name>
</gene>
<dbReference type="EMBL" id="JABEZV010000004">
    <property type="protein sequence ID" value="MBA0709556.1"/>
    <property type="molecule type" value="Genomic_DNA"/>
</dbReference>
<proteinExistence type="predicted"/>
<sequence length="83" mass="8724">MDTIPNQQGQNVICVYVAIGYKSSSVAQVLTTFSNKGEQQSTPLWNPRSGVGARAGPSSAPTQQEALSSAPPLNQYGSTYFGS</sequence>
<organism evidence="2 3">
    <name type="scientific">Gossypium laxum</name>
    <dbReference type="NCBI Taxonomy" id="34288"/>
    <lineage>
        <taxon>Eukaryota</taxon>
        <taxon>Viridiplantae</taxon>
        <taxon>Streptophyta</taxon>
        <taxon>Embryophyta</taxon>
        <taxon>Tracheophyta</taxon>
        <taxon>Spermatophyta</taxon>
        <taxon>Magnoliopsida</taxon>
        <taxon>eudicotyledons</taxon>
        <taxon>Gunneridae</taxon>
        <taxon>Pentapetalae</taxon>
        <taxon>rosids</taxon>
        <taxon>malvids</taxon>
        <taxon>Malvales</taxon>
        <taxon>Malvaceae</taxon>
        <taxon>Malvoideae</taxon>
        <taxon>Gossypium</taxon>
    </lineage>
</organism>
<dbReference type="InterPro" id="IPR027417">
    <property type="entry name" value="P-loop_NTPase"/>
</dbReference>
<name>A0A7J8ZCH7_9ROSI</name>
<protein>
    <submittedName>
        <fullName evidence="2">Uncharacterized protein</fullName>
    </submittedName>
</protein>
<dbReference type="AlphaFoldDB" id="A0A7J8ZCH7"/>
<accession>A0A7J8ZCH7</accession>
<comment type="caution">
    <text evidence="2">The sequence shown here is derived from an EMBL/GenBank/DDBJ whole genome shotgun (WGS) entry which is preliminary data.</text>
</comment>
<feature type="non-terminal residue" evidence="2">
    <location>
        <position position="83"/>
    </location>
</feature>
<feature type="compositionally biased region" description="Polar residues" evidence="1">
    <location>
        <begin position="59"/>
        <end position="83"/>
    </location>
</feature>
<feature type="region of interest" description="Disordered" evidence="1">
    <location>
        <begin position="37"/>
        <end position="83"/>
    </location>
</feature>
<dbReference type="Gene3D" id="3.40.50.300">
    <property type="entry name" value="P-loop containing nucleotide triphosphate hydrolases"/>
    <property type="match status" value="1"/>
</dbReference>
<evidence type="ECO:0000313" key="3">
    <source>
        <dbReference type="Proteomes" id="UP000593574"/>
    </source>
</evidence>
<evidence type="ECO:0000256" key="1">
    <source>
        <dbReference type="SAM" id="MobiDB-lite"/>
    </source>
</evidence>
<reference evidence="2 3" key="1">
    <citation type="journal article" date="2019" name="Genome Biol. Evol.">
        <title>Insights into the evolution of the New World diploid cottons (Gossypium, subgenus Houzingenia) based on genome sequencing.</title>
        <authorList>
            <person name="Grover C.E."/>
            <person name="Arick M.A. 2nd"/>
            <person name="Thrash A."/>
            <person name="Conover J.L."/>
            <person name="Sanders W.S."/>
            <person name="Peterson D.G."/>
            <person name="Frelichowski J.E."/>
            <person name="Scheffler J.A."/>
            <person name="Scheffler B.E."/>
            <person name="Wendel J.F."/>
        </authorList>
    </citation>
    <scope>NUCLEOTIDE SEQUENCE [LARGE SCALE GENOMIC DNA]</scope>
    <source>
        <strain evidence="2">4</strain>
        <tissue evidence="2">Leaf</tissue>
    </source>
</reference>
<dbReference type="Proteomes" id="UP000593574">
    <property type="component" value="Unassembled WGS sequence"/>
</dbReference>
<evidence type="ECO:0000313" key="2">
    <source>
        <dbReference type="EMBL" id="MBA0709556.1"/>
    </source>
</evidence>